<dbReference type="Pfam" id="PF13975">
    <property type="entry name" value="gag-asp_proteas"/>
    <property type="match status" value="1"/>
</dbReference>
<dbReference type="CDD" id="cd05483">
    <property type="entry name" value="retropepsin_like_bacteria"/>
    <property type="match status" value="1"/>
</dbReference>
<evidence type="ECO:0000313" key="3">
    <source>
        <dbReference type="Proteomes" id="UP000199377"/>
    </source>
</evidence>
<keyword evidence="1" id="KW-0812">Transmembrane</keyword>
<dbReference type="AlphaFoldDB" id="A0A1I3KVN7"/>
<protein>
    <submittedName>
        <fullName evidence="2">Aspartyl protease family protein</fullName>
    </submittedName>
</protein>
<gene>
    <name evidence="2" type="ORF">SAMN05216258_109105</name>
</gene>
<evidence type="ECO:0000313" key="2">
    <source>
        <dbReference type="EMBL" id="SFI76552.1"/>
    </source>
</evidence>
<keyword evidence="1" id="KW-1133">Transmembrane helix</keyword>
<proteinExistence type="predicted"/>
<dbReference type="GO" id="GO:0006508">
    <property type="term" value="P:proteolysis"/>
    <property type="evidence" value="ECO:0007669"/>
    <property type="project" value="UniProtKB-KW"/>
</dbReference>
<dbReference type="Proteomes" id="UP000199377">
    <property type="component" value="Unassembled WGS sequence"/>
</dbReference>
<keyword evidence="1" id="KW-0472">Membrane</keyword>
<evidence type="ECO:0000256" key="1">
    <source>
        <dbReference type="SAM" id="Phobius"/>
    </source>
</evidence>
<name>A0A1I3KVN7_9RHOB</name>
<keyword evidence="2" id="KW-0378">Hydrolase</keyword>
<dbReference type="GO" id="GO:0008233">
    <property type="term" value="F:peptidase activity"/>
    <property type="evidence" value="ECO:0007669"/>
    <property type="project" value="UniProtKB-KW"/>
</dbReference>
<dbReference type="InterPro" id="IPR011969">
    <property type="entry name" value="Clan_AA_Asp_peptidase_C"/>
</dbReference>
<dbReference type="EMBL" id="FOQH01000009">
    <property type="protein sequence ID" value="SFI76552.1"/>
    <property type="molecule type" value="Genomic_DNA"/>
</dbReference>
<dbReference type="InterPro" id="IPR034122">
    <property type="entry name" value="Retropepsin-like_bacterial"/>
</dbReference>
<dbReference type="STRING" id="1114924.SAMN05216258_109105"/>
<dbReference type="OrthoDB" id="7595324at2"/>
<feature type="transmembrane region" description="Helical" evidence="1">
    <location>
        <begin position="12"/>
        <end position="29"/>
    </location>
</feature>
<accession>A0A1I3KVN7</accession>
<reference evidence="2 3" key="1">
    <citation type="submission" date="2016-10" db="EMBL/GenBank/DDBJ databases">
        <authorList>
            <person name="de Groot N.N."/>
        </authorList>
    </citation>
    <scope>NUCLEOTIDE SEQUENCE [LARGE SCALE GENOMIC DNA]</scope>
    <source>
        <strain evidence="2 3">CGMCC 1.11030</strain>
    </source>
</reference>
<dbReference type="SUPFAM" id="SSF50630">
    <property type="entry name" value="Acid proteases"/>
    <property type="match status" value="1"/>
</dbReference>
<dbReference type="InterPro" id="IPR021109">
    <property type="entry name" value="Peptidase_aspartic_dom_sf"/>
</dbReference>
<dbReference type="RefSeq" id="WP_143103387.1">
    <property type="nucleotide sequence ID" value="NZ_FOQH01000009.1"/>
</dbReference>
<sequence length="196" mass="21309">MDALDGIALERLVYLVLLLGVVLSAVVSVYRGRIGTGLRDALLWGLIFIGFVAVYGMREDLAASLSRTQDRVAASGEVVVPRSPDGHFRVRAQVDDAEVIFLIDTGASGVVLTADDARRAGFDPDELAYTGRAQTANGEVRLAPIRLARLRLGEVEAERFRASVSEGQLFSSLLGMDFLQRFSRVTVEGDRMVLEP</sequence>
<keyword evidence="3" id="KW-1185">Reference proteome</keyword>
<dbReference type="Gene3D" id="2.40.70.10">
    <property type="entry name" value="Acid Proteases"/>
    <property type="match status" value="1"/>
</dbReference>
<keyword evidence="2" id="KW-0645">Protease</keyword>
<dbReference type="NCBIfam" id="TIGR02281">
    <property type="entry name" value="clan_AA_DTGA"/>
    <property type="match status" value="1"/>
</dbReference>
<feature type="transmembrane region" description="Helical" evidence="1">
    <location>
        <begin position="41"/>
        <end position="57"/>
    </location>
</feature>
<organism evidence="2 3">
    <name type="scientific">Albimonas pacifica</name>
    <dbReference type="NCBI Taxonomy" id="1114924"/>
    <lineage>
        <taxon>Bacteria</taxon>
        <taxon>Pseudomonadati</taxon>
        <taxon>Pseudomonadota</taxon>
        <taxon>Alphaproteobacteria</taxon>
        <taxon>Rhodobacterales</taxon>
        <taxon>Paracoccaceae</taxon>
        <taxon>Albimonas</taxon>
    </lineage>
</organism>